<dbReference type="Gene3D" id="4.10.240.10">
    <property type="entry name" value="Zn(2)-C6 fungal-type DNA-binding domain"/>
    <property type="match status" value="1"/>
</dbReference>
<keyword evidence="1" id="KW-0539">Nucleus</keyword>
<dbReference type="SUPFAM" id="SSF57701">
    <property type="entry name" value="Zn2/Cys6 DNA-binding domain"/>
    <property type="match status" value="1"/>
</dbReference>
<gene>
    <name evidence="3" type="ORF">GLAREA_07439</name>
</gene>
<organism evidence="3 4">
    <name type="scientific">Glarea lozoyensis (strain ATCC 20868 / MF5171)</name>
    <dbReference type="NCBI Taxonomy" id="1116229"/>
    <lineage>
        <taxon>Eukaryota</taxon>
        <taxon>Fungi</taxon>
        <taxon>Dikarya</taxon>
        <taxon>Ascomycota</taxon>
        <taxon>Pezizomycotina</taxon>
        <taxon>Leotiomycetes</taxon>
        <taxon>Helotiales</taxon>
        <taxon>Helotiaceae</taxon>
        <taxon>Glarea</taxon>
    </lineage>
</organism>
<protein>
    <submittedName>
        <fullName evidence="3">Zn2/Cys6 DNA-binding protein</fullName>
    </submittedName>
</protein>
<evidence type="ECO:0000256" key="1">
    <source>
        <dbReference type="ARBA" id="ARBA00023242"/>
    </source>
</evidence>
<keyword evidence="3" id="KW-0238">DNA-binding</keyword>
<evidence type="ECO:0000313" key="4">
    <source>
        <dbReference type="Proteomes" id="UP000016922"/>
    </source>
</evidence>
<accession>S3DJU7</accession>
<sequence>MVNTGKPSQGCYMCRARRIKCDEAKPNCMRCQKSKRICPGYRDAFELNLRDETKSTKKKISRLFNHRSFLEGVSQLQSPFDLVNPSPTTIFTPMTATNLESYNSHIPSAQTWQFSKGHLSSSSSSSVSSLGSFANGLTGHLDQRANHSPYLAYHPGCIFTHLTVPADQQAACFFLSNFVVVPQPGTLRGYLSFILPFLGSEQMSPAVKSAFSAVSLAAFGARPNSKSLLPKADTSYYTALKEINATLKNPRMATDDSTLAAILMLSTFEQIMAPRKSHEGWASHIDGAIALLKARGPESFQKPEGQETWNTVRALMVVQRITRSKHVDVSEEYWMSVPAKDECSNAFARLNIRVANLRGDYSEIAAHPSRTAADYDAVFDLLQRAKALEQDYANWFDTLEGPWAVTPVNWIDYPISDLQNSLIHPGRVDAYTEMWMAYHHNIGRSSRLITWTTILRCVAWLCNPEDYRLTEEYATATQVCRGLIEDIVASVPYIFGWNKQNDEHMADRSSFACGTTDSPNVKSLWAIFVMWPIFSAANSDFALPSERTFLRGRLKYVNENLGIHQASVLLHMPVQFPSSLIQLERHQLAVYTHRMKKTEETVVSQTEQSNWPAS</sequence>
<dbReference type="GeneID" id="19466492"/>
<proteinExistence type="predicted"/>
<keyword evidence="4" id="KW-1185">Reference proteome</keyword>
<dbReference type="InterPro" id="IPR053175">
    <property type="entry name" value="DHMBA_Reg_Transcription_Factor"/>
</dbReference>
<dbReference type="GO" id="GO:0003677">
    <property type="term" value="F:DNA binding"/>
    <property type="evidence" value="ECO:0007669"/>
    <property type="project" value="UniProtKB-KW"/>
</dbReference>
<dbReference type="OrthoDB" id="4314040at2759"/>
<dbReference type="InterPro" id="IPR021858">
    <property type="entry name" value="Fun_TF"/>
</dbReference>
<dbReference type="Pfam" id="PF11951">
    <property type="entry name" value="Fungal_trans_2"/>
    <property type="match status" value="1"/>
</dbReference>
<evidence type="ECO:0000313" key="3">
    <source>
        <dbReference type="EMBL" id="EPE32306.1"/>
    </source>
</evidence>
<dbReference type="GO" id="GO:0008270">
    <property type="term" value="F:zinc ion binding"/>
    <property type="evidence" value="ECO:0007669"/>
    <property type="project" value="InterPro"/>
</dbReference>
<reference evidence="3 4" key="1">
    <citation type="journal article" date="2013" name="BMC Genomics">
        <title>Genomics-driven discovery of the pneumocandin biosynthetic gene cluster in the fungus Glarea lozoyensis.</title>
        <authorList>
            <person name="Chen L."/>
            <person name="Yue Q."/>
            <person name="Zhang X."/>
            <person name="Xiang M."/>
            <person name="Wang C."/>
            <person name="Li S."/>
            <person name="Che Y."/>
            <person name="Ortiz-Lopez F.J."/>
            <person name="Bills G.F."/>
            <person name="Liu X."/>
            <person name="An Z."/>
        </authorList>
    </citation>
    <scope>NUCLEOTIDE SEQUENCE [LARGE SCALE GENOMIC DNA]</scope>
    <source>
        <strain evidence="4">ATCC 20868 / MF5171</strain>
    </source>
</reference>
<dbReference type="PROSITE" id="PS00463">
    <property type="entry name" value="ZN2_CY6_FUNGAL_1"/>
    <property type="match status" value="1"/>
</dbReference>
<dbReference type="EMBL" id="KE145359">
    <property type="protein sequence ID" value="EPE32306.1"/>
    <property type="molecule type" value="Genomic_DNA"/>
</dbReference>
<dbReference type="Proteomes" id="UP000016922">
    <property type="component" value="Unassembled WGS sequence"/>
</dbReference>
<dbReference type="Pfam" id="PF00172">
    <property type="entry name" value="Zn_clus"/>
    <property type="match status" value="1"/>
</dbReference>
<dbReference type="CDD" id="cd00067">
    <property type="entry name" value="GAL4"/>
    <property type="match status" value="1"/>
</dbReference>
<dbReference type="PROSITE" id="PS50048">
    <property type="entry name" value="ZN2_CY6_FUNGAL_2"/>
    <property type="match status" value="1"/>
</dbReference>
<feature type="domain" description="Zn(2)-C6 fungal-type" evidence="2">
    <location>
        <begin position="10"/>
        <end position="38"/>
    </location>
</feature>
<dbReference type="AlphaFoldDB" id="S3DJU7"/>
<dbReference type="HOGENOM" id="CLU_013866_4_2_1"/>
<dbReference type="InterPro" id="IPR001138">
    <property type="entry name" value="Zn2Cys6_DnaBD"/>
</dbReference>
<dbReference type="PANTHER" id="PTHR38791">
    <property type="entry name" value="ZN(II)2CYS6 TRANSCRIPTION FACTOR (EUROFUNG)-RELATED-RELATED"/>
    <property type="match status" value="1"/>
</dbReference>
<dbReference type="KEGG" id="glz:GLAREA_07439"/>
<dbReference type="SMART" id="SM00066">
    <property type="entry name" value="GAL4"/>
    <property type="match status" value="1"/>
</dbReference>
<evidence type="ECO:0000259" key="2">
    <source>
        <dbReference type="PROSITE" id="PS50048"/>
    </source>
</evidence>
<dbReference type="PANTHER" id="PTHR38791:SF13">
    <property type="entry name" value="ZN(2)-C6 FUNGAL-TYPE DOMAIN-CONTAINING PROTEIN"/>
    <property type="match status" value="1"/>
</dbReference>
<dbReference type="eggNOG" id="ENOG502S0C8">
    <property type="taxonomic scope" value="Eukaryota"/>
</dbReference>
<dbReference type="OMA" id="MARWSRI"/>
<dbReference type="GO" id="GO:0000981">
    <property type="term" value="F:DNA-binding transcription factor activity, RNA polymerase II-specific"/>
    <property type="evidence" value="ECO:0007669"/>
    <property type="project" value="InterPro"/>
</dbReference>
<dbReference type="InterPro" id="IPR036864">
    <property type="entry name" value="Zn2-C6_fun-type_DNA-bd_sf"/>
</dbReference>
<dbReference type="RefSeq" id="XP_008080318.1">
    <property type="nucleotide sequence ID" value="XM_008082127.1"/>
</dbReference>
<name>S3DJU7_GLAL2</name>